<evidence type="ECO:0000313" key="1">
    <source>
        <dbReference type="EMBL" id="CDH20617.1"/>
    </source>
</evidence>
<proteinExistence type="predicted"/>
<dbReference type="HOGENOM" id="CLU_2157411_0_0_6"/>
<accession>A0A077PJ04</accession>
<reference evidence="1" key="1">
    <citation type="submission" date="2013-07" db="EMBL/GenBank/DDBJ databases">
        <title>Sub-species coevolution in mutualistic symbiosis.</title>
        <authorList>
            <person name="Murfin K."/>
            <person name="Klassen J."/>
            <person name="Lee M."/>
            <person name="Forst S."/>
            <person name="Stock P."/>
            <person name="Goodrich-Blair H."/>
        </authorList>
    </citation>
    <scope>NUCLEOTIDE SEQUENCE [LARGE SCALE GENOMIC DNA]</scope>
    <source>
        <strain evidence="1">Kraussei Quebec</strain>
    </source>
</reference>
<dbReference type="EMBL" id="CBSY010000190">
    <property type="protein sequence ID" value="CDH20617.1"/>
    <property type="molecule type" value="Genomic_DNA"/>
</dbReference>
<gene>
    <name evidence="1" type="ORF">XBKQ1_270002</name>
</gene>
<comment type="caution">
    <text evidence="1">The sequence shown here is derived from an EMBL/GenBank/DDBJ whole genome shotgun (WGS) entry which is preliminary data.</text>
</comment>
<protein>
    <submittedName>
        <fullName evidence="1">Uncharacterized protein</fullName>
    </submittedName>
</protein>
<name>A0A077PJ04_XENBV</name>
<dbReference type="Proteomes" id="UP000028500">
    <property type="component" value="Unassembled WGS sequence"/>
</dbReference>
<organism evidence="1 2">
    <name type="scientific">Xenorhabdus bovienii str. kraussei Quebec</name>
    <dbReference type="NCBI Taxonomy" id="1398203"/>
    <lineage>
        <taxon>Bacteria</taxon>
        <taxon>Pseudomonadati</taxon>
        <taxon>Pseudomonadota</taxon>
        <taxon>Gammaproteobacteria</taxon>
        <taxon>Enterobacterales</taxon>
        <taxon>Morganellaceae</taxon>
        <taxon>Xenorhabdus</taxon>
    </lineage>
</organism>
<evidence type="ECO:0000313" key="2">
    <source>
        <dbReference type="Proteomes" id="UP000028500"/>
    </source>
</evidence>
<sequence>MHTYNHAMKKIYHMVNSYTSTKVQLHECLPIISQYGILTNKKANSVMSTPKRTTMAIVAERKLRLERLAIDASHVAGKSISWTDLVNHLIDNYAKEAAKDLIHSVKNQVQN</sequence>
<dbReference type="AlphaFoldDB" id="A0A077PJ04"/>
<keyword evidence="2" id="KW-1185">Reference proteome</keyword>